<comment type="caution">
    <text evidence="1">The sequence shown here is derived from an EMBL/GenBank/DDBJ whole genome shotgun (WGS) entry which is preliminary data.</text>
</comment>
<keyword evidence="2" id="KW-1185">Reference proteome</keyword>
<evidence type="ECO:0000313" key="2">
    <source>
        <dbReference type="Proteomes" id="UP001159363"/>
    </source>
</evidence>
<proteinExistence type="predicted"/>
<evidence type="ECO:0008006" key="3">
    <source>
        <dbReference type="Google" id="ProtNLM"/>
    </source>
</evidence>
<organism evidence="1 2">
    <name type="scientific">Dryococelus australis</name>
    <dbReference type="NCBI Taxonomy" id="614101"/>
    <lineage>
        <taxon>Eukaryota</taxon>
        <taxon>Metazoa</taxon>
        <taxon>Ecdysozoa</taxon>
        <taxon>Arthropoda</taxon>
        <taxon>Hexapoda</taxon>
        <taxon>Insecta</taxon>
        <taxon>Pterygota</taxon>
        <taxon>Neoptera</taxon>
        <taxon>Polyneoptera</taxon>
        <taxon>Phasmatodea</taxon>
        <taxon>Verophasmatodea</taxon>
        <taxon>Anareolatae</taxon>
        <taxon>Phasmatidae</taxon>
        <taxon>Eurycanthinae</taxon>
        <taxon>Dryococelus</taxon>
    </lineage>
</organism>
<accession>A0ABQ9HS10</accession>
<protein>
    <recommendedName>
        <fullName evidence="3">YqaJ viral recombinase domain-containing protein</fullName>
    </recommendedName>
</protein>
<name>A0ABQ9HS10_9NEOP</name>
<gene>
    <name evidence="1" type="ORF">PR048_013326</name>
</gene>
<dbReference type="Proteomes" id="UP001159363">
    <property type="component" value="Chromosome X"/>
</dbReference>
<reference evidence="1 2" key="1">
    <citation type="submission" date="2023-02" db="EMBL/GenBank/DDBJ databases">
        <title>LHISI_Scaffold_Assembly.</title>
        <authorList>
            <person name="Stuart O.P."/>
            <person name="Cleave R."/>
            <person name="Magrath M.J.L."/>
            <person name="Mikheyev A.S."/>
        </authorList>
    </citation>
    <scope>NUCLEOTIDE SEQUENCE [LARGE SCALE GENOMIC DNA]</scope>
    <source>
        <strain evidence="1">Daus_M_001</strain>
        <tissue evidence="1">Leg muscle</tissue>
    </source>
</reference>
<dbReference type="EMBL" id="JARBHB010000004">
    <property type="protein sequence ID" value="KAJ8887111.1"/>
    <property type="molecule type" value="Genomic_DNA"/>
</dbReference>
<evidence type="ECO:0000313" key="1">
    <source>
        <dbReference type="EMBL" id="KAJ8887111.1"/>
    </source>
</evidence>
<sequence length="84" mass="9540">MPFLCEIPDGVISNDGIVEVKCPSFSYRQGMFCDLNTVTNIISLTVTCDKMQLLSVLHMDTYLIDMKVVKIESADNFWEAKMKN</sequence>